<name>A0A8X6NIZ5_NEPPI</name>
<keyword evidence="3 12" id="KW-0813">Transport</keyword>
<evidence type="ECO:0000256" key="11">
    <source>
        <dbReference type="ARBA" id="ARBA00023303"/>
    </source>
</evidence>
<dbReference type="GO" id="GO:0005272">
    <property type="term" value="F:sodium channel activity"/>
    <property type="evidence" value="ECO:0007669"/>
    <property type="project" value="UniProtKB-KW"/>
</dbReference>
<dbReference type="InterPro" id="IPR001873">
    <property type="entry name" value="ENaC"/>
</dbReference>
<sequence>MMKNTKVVSFSKPTRKKGPQYGRLTWKVFKVFALILCIAGFVYQTTEFYAHFRTYPTTTRIEIITPDEFIAPAITFCNKNSIQRRRFCNENPDRCFTMTNITKFCNDHPYYCRDNPSSLVIPHLFPYSNVRIAVTDEDVKKYSQGSWEFSRVSRGGYAIDFTVKIFNSALEVVRGPIFR</sequence>
<accession>A0A8X6NIZ5</accession>
<proteinExistence type="inferred from homology"/>
<comment type="caution">
    <text evidence="14">The sequence shown here is derived from an EMBL/GenBank/DDBJ whole genome shotgun (WGS) entry which is preliminary data.</text>
</comment>
<evidence type="ECO:0000256" key="13">
    <source>
        <dbReference type="SAM" id="Phobius"/>
    </source>
</evidence>
<dbReference type="AlphaFoldDB" id="A0A8X6NIZ5"/>
<dbReference type="OrthoDB" id="6437007at2759"/>
<dbReference type="Pfam" id="PF00858">
    <property type="entry name" value="ASC"/>
    <property type="match status" value="1"/>
</dbReference>
<keyword evidence="8 12" id="KW-0406">Ion transport</keyword>
<gene>
    <name evidence="14" type="ORF">NPIL_442291</name>
</gene>
<evidence type="ECO:0000256" key="10">
    <source>
        <dbReference type="ARBA" id="ARBA00023201"/>
    </source>
</evidence>
<evidence type="ECO:0000256" key="9">
    <source>
        <dbReference type="ARBA" id="ARBA00023136"/>
    </source>
</evidence>
<dbReference type="GO" id="GO:0016020">
    <property type="term" value="C:membrane"/>
    <property type="evidence" value="ECO:0007669"/>
    <property type="project" value="UniProtKB-SubCell"/>
</dbReference>
<keyword evidence="7" id="KW-0915">Sodium</keyword>
<keyword evidence="11 12" id="KW-0407">Ion channel</keyword>
<dbReference type="EMBL" id="BMAW01104928">
    <property type="protein sequence ID" value="GFT17017.1"/>
    <property type="molecule type" value="Genomic_DNA"/>
</dbReference>
<comment type="similarity">
    <text evidence="2 12">Belongs to the amiloride-sensitive sodium channel (TC 1.A.6) family.</text>
</comment>
<keyword evidence="5 12" id="KW-0812">Transmembrane</keyword>
<keyword evidence="9 13" id="KW-0472">Membrane</keyword>
<keyword evidence="6 13" id="KW-1133">Transmembrane helix</keyword>
<keyword evidence="10 12" id="KW-0739">Sodium transport</keyword>
<evidence type="ECO:0000313" key="15">
    <source>
        <dbReference type="Proteomes" id="UP000887013"/>
    </source>
</evidence>
<evidence type="ECO:0000256" key="1">
    <source>
        <dbReference type="ARBA" id="ARBA00004141"/>
    </source>
</evidence>
<reference evidence="14" key="1">
    <citation type="submission" date="2020-08" db="EMBL/GenBank/DDBJ databases">
        <title>Multicomponent nature underlies the extraordinary mechanical properties of spider dragline silk.</title>
        <authorList>
            <person name="Kono N."/>
            <person name="Nakamura H."/>
            <person name="Mori M."/>
            <person name="Yoshida Y."/>
            <person name="Ohtoshi R."/>
            <person name="Malay A.D."/>
            <person name="Moran D.A.P."/>
            <person name="Tomita M."/>
            <person name="Numata K."/>
            <person name="Arakawa K."/>
        </authorList>
    </citation>
    <scope>NUCLEOTIDE SEQUENCE</scope>
</reference>
<feature type="transmembrane region" description="Helical" evidence="13">
    <location>
        <begin position="21"/>
        <end position="43"/>
    </location>
</feature>
<dbReference type="Proteomes" id="UP000887013">
    <property type="component" value="Unassembled WGS sequence"/>
</dbReference>
<evidence type="ECO:0000256" key="4">
    <source>
        <dbReference type="ARBA" id="ARBA00022461"/>
    </source>
</evidence>
<evidence type="ECO:0000256" key="2">
    <source>
        <dbReference type="ARBA" id="ARBA00007193"/>
    </source>
</evidence>
<evidence type="ECO:0000256" key="7">
    <source>
        <dbReference type="ARBA" id="ARBA00023053"/>
    </source>
</evidence>
<evidence type="ECO:0000256" key="3">
    <source>
        <dbReference type="ARBA" id="ARBA00022448"/>
    </source>
</evidence>
<comment type="subcellular location">
    <subcellularLocation>
        <location evidence="1">Membrane</location>
        <topology evidence="1">Multi-pass membrane protein</topology>
    </subcellularLocation>
</comment>
<evidence type="ECO:0000256" key="12">
    <source>
        <dbReference type="RuleBase" id="RU000679"/>
    </source>
</evidence>
<evidence type="ECO:0000256" key="5">
    <source>
        <dbReference type="ARBA" id="ARBA00022692"/>
    </source>
</evidence>
<evidence type="ECO:0000256" key="8">
    <source>
        <dbReference type="ARBA" id="ARBA00023065"/>
    </source>
</evidence>
<evidence type="ECO:0000313" key="14">
    <source>
        <dbReference type="EMBL" id="GFT17017.1"/>
    </source>
</evidence>
<protein>
    <submittedName>
        <fullName evidence="14">Uncharacterized protein</fullName>
    </submittedName>
</protein>
<organism evidence="14 15">
    <name type="scientific">Nephila pilipes</name>
    <name type="common">Giant wood spider</name>
    <name type="synonym">Nephila maculata</name>
    <dbReference type="NCBI Taxonomy" id="299642"/>
    <lineage>
        <taxon>Eukaryota</taxon>
        <taxon>Metazoa</taxon>
        <taxon>Ecdysozoa</taxon>
        <taxon>Arthropoda</taxon>
        <taxon>Chelicerata</taxon>
        <taxon>Arachnida</taxon>
        <taxon>Araneae</taxon>
        <taxon>Araneomorphae</taxon>
        <taxon>Entelegynae</taxon>
        <taxon>Araneoidea</taxon>
        <taxon>Nephilidae</taxon>
        <taxon>Nephila</taxon>
    </lineage>
</organism>
<evidence type="ECO:0000256" key="6">
    <source>
        <dbReference type="ARBA" id="ARBA00022989"/>
    </source>
</evidence>
<keyword evidence="4 12" id="KW-0894">Sodium channel</keyword>
<keyword evidence="15" id="KW-1185">Reference proteome</keyword>